<dbReference type="InterPro" id="IPR011009">
    <property type="entry name" value="Kinase-like_dom_sf"/>
</dbReference>
<dbReference type="InterPro" id="IPR001245">
    <property type="entry name" value="Ser-Thr/Tyr_kinase_cat_dom"/>
</dbReference>
<dbReference type="PROSITE" id="PS50011">
    <property type="entry name" value="PROTEIN_KINASE_DOM"/>
    <property type="match status" value="1"/>
</dbReference>
<dbReference type="GO" id="GO:0004672">
    <property type="term" value="F:protein kinase activity"/>
    <property type="evidence" value="ECO:0007669"/>
    <property type="project" value="InterPro"/>
</dbReference>
<dbReference type="GO" id="GO:0007165">
    <property type="term" value="P:signal transduction"/>
    <property type="evidence" value="ECO:0007669"/>
    <property type="project" value="TreeGrafter"/>
</dbReference>
<evidence type="ECO:0000313" key="3">
    <source>
        <dbReference type="Proteomes" id="UP000266673"/>
    </source>
</evidence>
<dbReference type="GO" id="GO:0005524">
    <property type="term" value="F:ATP binding"/>
    <property type="evidence" value="ECO:0007669"/>
    <property type="project" value="InterPro"/>
</dbReference>
<dbReference type="Gene3D" id="1.10.510.10">
    <property type="entry name" value="Transferase(Phosphotransferase) domain 1"/>
    <property type="match status" value="1"/>
</dbReference>
<feature type="domain" description="Protein kinase" evidence="1">
    <location>
        <begin position="1"/>
        <end position="139"/>
    </location>
</feature>
<keyword evidence="2" id="KW-0418">Kinase</keyword>
<accession>A0A397VYN5</accession>
<keyword evidence="3" id="KW-1185">Reference proteome</keyword>
<evidence type="ECO:0000259" key="1">
    <source>
        <dbReference type="PROSITE" id="PS50011"/>
    </source>
</evidence>
<proteinExistence type="predicted"/>
<dbReference type="Pfam" id="PF07714">
    <property type="entry name" value="PK_Tyr_Ser-Thr"/>
    <property type="match status" value="1"/>
</dbReference>
<name>A0A397VYN5_9GLOM</name>
<sequence length="161" mass="18539">MKTDKNFEGGIRAIIIDFGLSKVLSCNSNSNQLIQLIKGSIPFLDPARLNDRHYALDYKSDIYSLGVIMWEITSNGRLPFNSIINNINYSLKEFIDNIIKGAREEPINGSTISYIDLYQRCWNEEPNLRPEIKEIHKLIYQEDMISGKFYDSDIDQAKPSE</sequence>
<dbReference type="Proteomes" id="UP000266673">
    <property type="component" value="Unassembled WGS sequence"/>
</dbReference>
<dbReference type="PANTHER" id="PTHR23257">
    <property type="entry name" value="SERINE-THREONINE PROTEIN KINASE"/>
    <property type="match status" value="1"/>
</dbReference>
<dbReference type="OrthoDB" id="2353542at2759"/>
<dbReference type="AlphaFoldDB" id="A0A397VYN5"/>
<organism evidence="2 3">
    <name type="scientific">Gigaspora rosea</name>
    <dbReference type="NCBI Taxonomy" id="44941"/>
    <lineage>
        <taxon>Eukaryota</taxon>
        <taxon>Fungi</taxon>
        <taxon>Fungi incertae sedis</taxon>
        <taxon>Mucoromycota</taxon>
        <taxon>Glomeromycotina</taxon>
        <taxon>Glomeromycetes</taxon>
        <taxon>Diversisporales</taxon>
        <taxon>Gigasporaceae</taxon>
        <taxon>Gigaspora</taxon>
    </lineage>
</organism>
<comment type="caution">
    <text evidence="2">The sequence shown here is derived from an EMBL/GenBank/DDBJ whole genome shotgun (WGS) entry which is preliminary data.</text>
</comment>
<evidence type="ECO:0000313" key="2">
    <source>
        <dbReference type="EMBL" id="RIB26922.1"/>
    </source>
</evidence>
<protein>
    <submittedName>
        <fullName evidence="2">Kinase-like domain-containing protein</fullName>
    </submittedName>
</protein>
<dbReference type="InterPro" id="IPR000719">
    <property type="entry name" value="Prot_kinase_dom"/>
</dbReference>
<dbReference type="InterPro" id="IPR050167">
    <property type="entry name" value="Ser_Thr_protein_kinase"/>
</dbReference>
<dbReference type="SUPFAM" id="SSF56112">
    <property type="entry name" value="Protein kinase-like (PK-like)"/>
    <property type="match status" value="1"/>
</dbReference>
<dbReference type="EMBL" id="QKWP01000117">
    <property type="protein sequence ID" value="RIB26922.1"/>
    <property type="molecule type" value="Genomic_DNA"/>
</dbReference>
<reference evidence="2 3" key="1">
    <citation type="submission" date="2018-06" db="EMBL/GenBank/DDBJ databases">
        <title>Comparative genomics reveals the genomic features of Rhizophagus irregularis, R. cerebriforme, R. diaphanum and Gigaspora rosea, and their symbiotic lifestyle signature.</title>
        <authorList>
            <person name="Morin E."/>
            <person name="San Clemente H."/>
            <person name="Chen E.C.H."/>
            <person name="De La Providencia I."/>
            <person name="Hainaut M."/>
            <person name="Kuo A."/>
            <person name="Kohler A."/>
            <person name="Murat C."/>
            <person name="Tang N."/>
            <person name="Roy S."/>
            <person name="Loubradou J."/>
            <person name="Henrissat B."/>
            <person name="Grigoriev I.V."/>
            <person name="Corradi N."/>
            <person name="Roux C."/>
            <person name="Martin F.M."/>
        </authorList>
    </citation>
    <scope>NUCLEOTIDE SEQUENCE [LARGE SCALE GENOMIC DNA]</scope>
    <source>
        <strain evidence="2 3">DAOM 194757</strain>
    </source>
</reference>
<keyword evidence="2" id="KW-0808">Transferase</keyword>
<gene>
    <name evidence="2" type="ORF">C2G38_131552</name>
</gene>
<dbReference type="GO" id="GO:0005737">
    <property type="term" value="C:cytoplasm"/>
    <property type="evidence" value="ECO:0007669"/>
    <property type="project" value="TreeGrafter"/>
</dbReference>
<dbReference type="STRING" id="44941.A0A397VYN5"/>